<keyword evidence="2" id="KW-1185">Reference proteome</keyword>
<dbReference type="Proteomes" id="UP000302163">
    <property type="component" value="Chromosome"/>
</dbReference>
<dbReference type="RefSeq" id="WP_138096815.1">
    <property type="nucleotide sequence ID" value="NZ_CP040428.1"/>
</dbReference>
<dbReference type="KEGG" id="izh:FEM41_14865"/>
<evidence type="ECO:0008006" key="3">
    <source>
        <dbReference type="Google" id="ProtNLM"/>
    </source>
</evidence>
<protein>
    <recommendedName>
        <fullName evidence="3">Bacteriophage protein</fullName>
    </recommendedName>
</protein>
<proteinExistence type="predicted"/>
<dbReference type="EMBL" id="CP040428">
    <property type="protein sequence ID" value="QCT20836.1"/>
    <property type="molecule type" value="Genomic_DNA"/>
</dbReference>
<dbReference type="AlphaFoldDB" id="A0A4P8YLE2"/>
<accession>A0A4P8YLE2</accession>
<name>A0A4P8YLE2_9ENTR</name>
<evidence type="ECO:0000313" key="1">
    <source>
        <dbReference type="EMBL" id="QCT20836.1"/>
    </source>
</evidence>
<dbReference type="OrthoDB" id="8160844at2"/>
<reference evidence="1 2" key="1">
    <citation type="submission" date="2019-05" db="EMBL/GenBank/DDBJ databases">
        <title>Complete genome sequence of Izhakiella calystegiae KSNA2, an endophyte isolated from beach morning glory (Calystegia soldanella).</title>
        <authorList>
            <person name="Jiang L."/>
            <person name="Jeong J.C."/>
            <person name="Kim C.Y."/>
            <person name="Kim D.H."/>
            <person name="Kim S.W."/>
            <person name="Lee j."/>
        </authorList>
    </citation>
    <scope>NUCLEOTIDE SEQUENCE [LARGE SCALE GENOMIC DNA]</scope>
    <source>
        <strain evidence="1 2">KSNA2</strain>
    </source>
</reference>
<organism evidence="1 2">
    <name type="scientific">Jejubacter calystegiae</name>
    <dbReference type="NCBI Taxonomy" id="2579935"/>
    <lineage>
        <taxon>Bacteria</taxon>
        <taxon>Pseudomonadati</taxon>
        <taxon>Pseudomonadota</taxon>
        <taxon>Gammaproteobacteria</taxon>
        <taxon>Enterobacterales</taxon>
        <taxon>Enterobacteriaceae</taxon>
        <taxon>Jejubacter</taxon>
    </lineage>
</organism>
<evidence type="ECO:0000313" key="2">
    <source>
        <dbReference type="Proteomes" id="UP000302163"/>
    </source>
</evidence>
<sequence>MSGVKITTDNASAVLSALLNLSKTEVLVGIPEQNANREDGEVLNNAEIAYLQSTGGDVVLGGQTVTLTPRPFLDIGIEDTSDITSGFLADAASSAMDGDDAAASRALEKAGITAQNGAKRVISDGDRLAPLSPATLADRRRNGIPGQKPLYAHGYLLRSVNYVVRKK</sequence>
<gene>
    <name evidence="1" type="ORF">FEM41_14865</name>
</gene>